<keyword evidence="5" id="KW-1185">Reference proteome</keyword>
<dbReference type="PROSITE" id="PS50041">
    <property type="entry name" value="C_TYPE_LECTIN_2"/>
    <property type="match status" value="1"/>
</dbReference>
<dbReference type="CDD" id="cd00037">
    <property type="entry name" value="CLECT"/>
    <property type="match status" value="1"/>
</dbReference>
<organism evidence="4 5">
    <name type="scientific">Homarus americanus</name>
    <name type="common">American lobster</name>
    <dbReference type="NCBI Taxonomy" id="6706"/>
    <lineage>
        <taxon>Eukaryota</taxon>
        <taxon>Metazoa</taxon>
        <taxon>Ecdysozoa</taxon>
        <taxon>Arthropoda</taxon>
        <taxon>Crustacea</taxon>
        <taxon>Multicrustacea</taxon>
        <taxon>Malacostraca</taxon>
        <taxon>Eumalacostraca</taxon>
        <taxon>Eucarida</taxon>
        <taxon>Decapoda</taxon>
        <taxon>Pleocyemata</taxon>
        <taxon>Astacidea</taxon>
        <taxon>Nephropoidea</taxon>
        <taxon>Nephropidae</taxon>
        <taxon>Homarus</taxon>
    </lineage>
</organism>
<dbReference type="AlphaFoldDB" id="A0A8J5JYB6"/>
<comment type="caution">
    <text evidence="4">The sequence shown here is derived from an EMBL/GenBank/DDBJ whole genome shotgun (WGS) entry which is preliminary data.</text>
</comment>
<dbReference type="EMBL" id="JAHLQT010028947">
    <property type="protein sequence ID" value="KAG7161634.1"/>
    <property type="molecule type" value="Genomic_DNA"/>
</dbReference>
<keyword evidence="2" id="KW-0732">Signal</keyword>
<dbReference type="InterPro" id="IPR001304">
    <property type="entry name" value="C-type_lectin-like"/>
</dbReference>
<reference evidence="4" key="1">
    <citation type="journal article" date="2021" name="Sci. Adv.">
        <title>The American lobster genome reveals insights on longevity, neural, and immune adaptations.</title>
        <authorList>
            <person name="Polinski J.M."/>
            <person name="Zimin A.V."/>
            <person name="Clark K.F."/>
            <person name="Kohn A.B."/>
            <person name="Sadowski N."/>
            <person name="Timp W."/>
            <person name="Ptitsyn A."/>
            <person name="Khanna P."/>
            <person name="Romanova D.Y."/>
            <person name="Williams P."/>
            <person name="Greenwood S.J."/>
            <person name="Moroz L.L."/>
            <person name="Walt D.R."/>
            <person name="Bodnar A.G."/>
        </authorList>
    </citation>
    <scope>NUCLEOTIDE SEQUENCE</scope>
    <source>
        <strain evidence="4">GMGI-L3</strain>
    </source>
</reference>
<feature type="region of interest" description="Disordered" evidence="1">
    <location>
        <begin position="36"/>
        <end position="99"/>
    </location>
</feature>
<evidence type="ECO:0000256" key="2">
    <source>
        <dbReference type="SAM" id="SignalP"/>
    </source>
</evidence>
<evidence type="ECO:0000259" key="3">
    <source>
        <dbReference type="PROSITE" id="PS50041"/>
    </source>
</evidence>
<feature type="signal peptide" evidence="2">
    <location>
        <begin position="1"/>
        <end position="16"/>
    </location>
</feature>
<dbReference type="Proteomes" id="UP000747542">
    <property type="component" value="Unassembled WGS sequence"/>
</dbReference>
<dbReference type="SMART" id="SM00034">
    <property type="entry name" value="CLECT"/>
    <property type="match status" value="1"/>
</dbReference>
<feature type="chain" id="PRO_5035216318" evidence="2">
    <location>
        <begin position="17"/>
        <end position="256"/>
    </location>
</feature>
<gene>
    <name evidence="4" type="primary">Mbl-L</name>
    <name evidence="4" type="ORF">Hamer_G014204</name>
</gene>
<dbReference type="Pfam" id="PF00059">
    <property type="entry name" value="Lectin_C"/>
    <property type="match status" value="1"/>
</dbReference>
<proteinExistence type="predicted"/>
<accession>A0A8J5JYB6</accession>
<evidence type="ECO:0000313" key="5">
    <source>
        <dbReference type="Proteomes" id="UP000747542"/>
    </source>
</evidence>
<sequence length="256" mass="27412">MKTVILLLASVTIVAPQARYPGGGIGNFPGAGGGAIQFPGSSTGGTRPIRPARPGAGGSVRPGGGGGILPGGTGIFGGNDQGSGGTGGQDLSSPPPLSTAACPPFLTPQVHYNLGGRQYHYSWCVDGGQRYNWQEANNYCRRLGNGWQAISIETAQEDQFVVNILDSHDLPYIWTSGNRLQGRGWVWGNGQLVYYTNWAKTGFVPNRPQPDNHFNNEQCLSVLNRFYPNDGITWHDIECHHVKPTICERAAQSYSG</sequence>
<evidence type="ECO:0000313" key="4">
    <source>
        <dbReference type="EMBL" id="KAG7161634.1"/>
    </source>
</evidence>
<dbReference type="OrthoDB" id="441660at2759"/>
<evidence type="ECO:0000256" key="1">
    <source>
        <dbReference type="SAM" id="MobiDB-lite"/>
    </source>
</evidence>
<feature type="compositionally biased region" description="Gly residues" evidence="1">
    <location>
        <begin position="55"/>
        <end position="88"/>
    </location>
</feature>
<dbReference type="PANTHER" id="PTHR21407">
    <property type="entry name" value="RE43931P-RELATED"/>
    <property type="match status" value="1"/>
</dbReference>
<dbReference type="PANTHER" id="PTHR21407:SF5">
    <property type="entry name" value="HL04814P"/>
    <property type="match status" value="1"/>
</dbReference>
<name>A0A8J5JYB6_HOMAM</name>
<feature type="domain" description="C-type lectin" evidence="3">
    <location>
        <begin position="114"/>
        <end position="248"/>
    </location>
</feature>
<protein>
    <submittedName>
        <fullName evidence="4">Mannose-binding protein-like</fullName>
    </submittedName>
</protein>